<dbReference type="AlphaFoldDB" id="A0A0D6M7I1"/>
<accession>A0A0D6M7I1</accession>
<proteinExistence type="predicted"/>
<sequence length="238" mass="26807">MSLRVAFARNPPDAFGNCRHFPTLDPTISCPFPGWCVEVMKMVADSLHLAIDAVVVNNAVGSLDWGTLQSAFFTYLYEGLLLSALIQQGEENPFKDADGLIRLIAEGKYHLVTNYRGNWYFDELDHSNSSHFAKLRAATSSNPVVHANSVIGIFTLGAIGMSFALVAFVAEIYHFWHKNVFMRKWRANAPLGGVENILAVANIHLNSSNEDRFDLLKLAEYRERIQERRHSRETYTSL</sequence>
<reference evidence="2 3" key="1">
    <citation type="submission" date="2013-05" db="EMBL/GenBank/DDBJ databases">
        <title>Draft genome of the parasitic nematode Anyclostoma ceylanicum.</title>
        <authorList>
            <person name="Mitreva M."/>
        </authorList>
    </citation>
    <scope>NUCLEOTIDE SEQUENCE [LARGE SCALE GENOMIC DNA]</scope>
</reference>
<dbReference type="EMBL" id="KE124887">
    <property type="protein sequence ID" value="EPB75817.1"/>
    <property type="molecule type" value="Genomic_DNA"/>
</dbReference>
<dbReference type="Proteomes" id="UP000054495">
    <property type="component" value="Unassembled WGS sequence"/>
</dbReference>
<gene>
    <name evidence="2" type="ORF">ANCCEY_05111</name>
</gene>
<dbReference type="InterPro" id="IPR040128">
    <property type="entry name" value="T25E4.2-like"/>
</dbReference>
<keyword evidence="1" id="KW-0812">Transmembrane</keyword>
<keyword evidence="1" id="KW-0472">Membrane</keyword>
<feature type="transmembrane region" description="Helical" evidence="1">
    <location>
        <begin position="150"/>
        <end position="176"/>
    </location>
</feature>
<dbReference type="PANTHER" id="PTHR22714:SF7">
    <property type="entry name" value="SOLUTE-BINDING PROTEIN FAMILY 3_N-TERMINAL DOMAIN-CONTAINING PROTEIN"/>
    <property type="match status" value="1"/>
</dbReference>
<evidence type="ECO:0000313" key="3">
    <source>
        <dbReference type="Proteomes" id="UP000054495"/>
    </source>
</evidence>
<dbReference type="PANTHER" id="PTHR22714">
    <property type="entry name" value="PROTEIN CBG02446-RELATED"/>
    <property type="match status" value="1"/>
</dbReference>
<name>A0A0D6M7I1_9BILA</name>
<evidence type="ECO:0008006" key="4">
    <source>
        <dbReference type="Google" id="ProtNLM"/>
    </source>
</evidence>
<keyword evidence="1" id="KW-1133">Transmembrane helix</keyword>
<organism evidence="2 3">
    <name type="scientific">Ancylostoma ceylanicum</name>
    <dbReference type="NCBI Taxonomy" id="53326"/>
    <lineage>
        <taxon>Eukaryota</taxon>
        <taxon>Metazoa</taxon>
        <taxon>Ecdysozoa</taxon>
        <taxon>Nematoda</taxon>
        <taxon>Chromadorea</taxon>
        <taxon>Rhabditida</taxon>
        <taxon>Rhabditina</taxon>
        <taxon>Rhabditomorpha</taxon>
        <taxon>Strongyloidea</taxon>
        <taxon>Ancylostomatidae</taxon>
        <taxon>Ancylostomatinae</taxon>
        <taxon>Ancylostoma</taxon>
    </lineage>
</organism>
<evidence type="ECO:0000313" key="2">
    <source>
        <dbReference type="EMBL" id="EPB75817.1"/>
    </source>
</evidence>
<protein>
    <recommendedName>
        <fullName evidence="4">Ionotropic glutamate receptor C-terminal domain-containing protein</fullName>
    </recommendedName>
</protein>
<keyword evidence="3" id="KW-1185">Reference proteome</keyword>
<evidence type="ECO:0000256" key="1">
    <source>
        <dbReference type="SAM" id="Phobius"/>
    </source>
</evidence>